<organism evidence="2 3">
    <name type="scientific">Longispora fulva</name>
    <dbReference type="NCBI Taxonomy" id="619741"/>
    <lineage>
        <taxon>Bacteria</taxon>
        <taxon>Bacillati</taxon>
        <taxon>Actinomycetota</taxon>
        <taxon>Actinomycetes</taxon>
        <taxon>Micromonosporales</taxon>
        <taxon>Micromonosporaceae</taxon>
        <taxon>Longispora</taxon>
    </lineage>
</organism>
<evidence type="ECO:0000313" key="2">
    <source>
        <dbReference type="EMBL" id="MBG6135879.1"/>
    </source>
</evidence>
<accession>A0A8J7GC69</accession>
<comment type="caution">
    <text evidence="2">The sequence shown here is derived from an EMBL/GenBank/DDBJ whole genome shotgun (WGS) entry which is preliminary data.</text>
</comment>
<feature type="compositionally biased region" description="Low complexity" evidence="1">
    <location>
        <begin position="326"/>
        <end position="335"/>
    </location>
</feature>
<keyword evidence="3" id="KW-1185">Reference proteome</keyword>
<feature type="compositionally biased region" description="Low complexity" evidence="1">
    <location>
        <begin position="301"/>
        <end position="312"/>
    </location>
</feature>
<evidence type="ECO:0000256" key="1">
    <source>
        <dbReference type="SAM" id="MobiDB-lite"/>
    </source>
</evidence>
<feature type="region of interest" description="Disordered" evidence="1">
    <location>
        <begin position="285"/>
        <end position="360"/>
    </location>
</feature>
<sequence>MTVVYNAFPIESHLAMVNAQLASVAVLQDQAKMWTDVRAWIESARTELNTRIGNLATEWTDEAGRELETKTRRTLAELSGWGERIDSSQVVSNLTTLAGAIPEAASTVSGLYQAYVAALSNPFTAPAAFAIQQASGARMTALGAQLDASMLTVCAASGVASPAELVPGIQLPSASEATKAAKAATEALSAVEGLVSSLTGGSGTGVGSLPGGTLPDWSAPDWSSGGPALAGIGGGVDPAGFGGGMSSTGVPVGGIGPTGAAQAPPVASGALSGAAGTGGAGGVLSPMMPMSGGRGSGGVPRAGAAERPAGRTGTRRKPANGSDGVLAGLRGRAGASDPAQFALPRDRSGEVLDSEIWDVH</sequence>
<dbReference type="Proteomes" id="UP000622552">
    <property type="component" value="Unassembled WGS sequence"/>
</dbReference>
<protein>
    <recommendedName>
        <fullName evidence="4">PPE family protein</fullName>
    </recommendedName>
</protein>
<name>A0A8J7GC69_9ACTN</name>
<reference evidence="2" key="1">
    <citation type="submission" date="2020-11" db="EMBL/GenBank/DDBJ databases">
        <title>Sequencing the genomes of 1000 actinobacteria strains.</title>
        <authorList>
            <person name="Klenk H.-P."/>
        </authorList>
    </citation>
    <scope>NUCLEOTIDE SEQUENCE</scope>
    <source>
        <strain evidence="2">DSM 45356</strain>
    </source>
</reference>
<dbReference type="AlphaFoldDB" id="A0A8J7GC69"/>
<gene>
    <name evidence="2" type="ORF">IW245_002073</name>
</gene>
<evidence type="ECO:0000313" key="3">
    <source>
        <dbReference type="Proteomes" id="UP000622552"/>
    </source>
</evidence>
<dbReference type="EMBL" id="JADOUF010000001">
    <property type="protein sequence ID" value="MBG6135879.1"/>
    <property type="molecule type" value="Genomic_DNA"/>
</dbReference>
<evidence type="ECO:0008006" key="4">
    <source>
        <dbReference type="Google" id="ProtNLM"/>
    </source>
</evidence>
<dbReference type="RefSeq" id="WP_197002935.1">
    <property type="nucleotide sequence ID" value="NZ_BONS01000002.1"/>
</dbReference>
<proteinExistence type="predicted"/>